<evidence type="ECO:0000259" key="2">
    <source>
        <dbReference type="Pfam" id="PF13439"/>
    </source>
</evidence>
<name>A0A1M5R2X5_9FIRM</name>
<dbReference type="AlphaFoldDB" id="A0A1M5R2X5"/>
<gene>
    <name evidence="3" type="ORF">SAMN02745245_00791</name>
</gene>
<dbReference type="Proteomes" id="UP000184032">
    <property type="component" value="Unassembled WGS sequence"/>
</dbReference>
<evidence type="ECO:0000259" key="1">
    <source>
        <dbReference type="Pfam" id="PF00534"/>
    </source>
</evidence>
<dbReference type="Pfam" id="PF13439">
    <property type="entry name" value="Glyco_transf_4"/>
    <property type="match status" value="1"/>
</dbReference>
<keyword evidence="3" id="KW-0808">Transferase</keyword>
<dbReference type="SUPFAM" id="SSF53756">
    <property type="entry name" value="UDP-Glycosyltransferase/glycogen phosphorylase"/>
    <property type="match status" value="1"/>
</dbReference>
<dbReference type="Gene3D" id="3.40.50.2000">
    <property type="entry name" value="Glycogen Phosphorylase B"/>
    <property type="match status" value="2"/>
</dbReference>
<dbReference type="RefSeq" id="WP_073183964.1">
    <property type="nucleotide sequence ID" value="NZ_FQXI01000004.1"/>
</dbReference>
<evidence type="ECO:0000313" key="4">
    <source>
        <dbReference type="Proteomes" id="UP000184032"/>
    </source>
</evidence>
<dbReference type="GO" id="GO:0016758">
    <property type="term" value="F:hexosyltransferase activity"/>
    <property type="evidence" value="ECO:0007669"/>
    <property type="project" value="TreeGrafter"/>
</dbReference>
<dbReference type="EMBL" id="FQXI01000004">
    <property type="protein sequence ID" value="SHH20456.1"/>
    <property type="molecule type" value="Genomic_DNA"/>
</dbReference>
<dbReference type="Pfam" id="PF00534">
    <property type="entry name" value="Glycos_transf_1"/>
    <property type="match status" value="1"/>
</dbReference>
<feature type="domain" description="Glycosyltransferase subfamily 4-like N-terminal" evidence="2">
    <location>
        <begin position="14"/>
        <end position="181"/>
    </location>
</feature>
<dbReference type="InterPro" id="IPR028098">
    <property type="entry name" value="Glyco_trans_4-like_N"/>
</dbReference>
<dbReference type="OrthoDB" id="9802525at2"/>
<reference evidence="3 4" key="1">
    <citation type="submission" date="2016-11" db="EMBL/GenBank/DDBJ databases">
        <authorList>
            <person name="Jaros S."/>
            <person name="Januszkiewicz K."/>
            <person name="Wedrychowicz H."/>
        </authorList>
    </citation>
    <scope>NUCLEOTIDE SEQUENCE [LARGE SCALE GENOMIC DNA]</scope>
    <source>
        <strain evidence="3 4">DSM 21120</strain>
    </source>
</reference>
<dbReference type="InterPro" id="IPR001296">
    <property type="entry name" value="Glyco_trans_1"/>
</dbReference>
<feature type="domain" description="Glycosyl transferase family 1" evidence="1">
    <location>
        <begin position="193"/>
        <end position="357"/>
    </location>
</feature>
<keyword evidence="4" id="KW-1185">Reference proteome</keyword>
<accession>A0A1M5R2X5</accession>
<evidence type="ECO:0000313" key="3">
    <source>
        <dbReference type="EMBL" id="SHH20456.1"/>
    </source>
</evidence>
<dbReference type="PANTHER" id="PTHR45947">
    <property type="entry name" value="SULFOQUINOVOSYL TRANSFERASE SQD2"/>
    <property type="match status" value="1"/>
</dbReference>
<organism evidence="3 4">
    <name type="scientific">Anaerosphaera aminiphila DSM 21120</name>
    <dbReference type="NCBI Taxonomy" id="1120995"/>
    <lineage>
        <taxon>Bacteria</taxon>
        <taxon>Bacillati</taxon>
        <taxon>Bacillota</taxon>
        <taxon>Tissierellia</taxon>
        <taxon>Tissierellales</taxon>
        <taxon>Peptoniphilaceae</taxon>
        <taxon>Anaerosphaera</taxon>
    </lineage>
</organism>
<dbReference type="PANTHER" id="PTHR45947:SF3">
    <property type="entry name" value="SULFOQUINOVOSYL TRANSFERASE SQD2"/>
    <property type="match status" value="1"/>
</dbReference>
<dbReference type="STRING" id="1120995.SAMN02745245_00791"/>
<dbReference type="InterPro" id="IPR050194">
    <property type="entry name" value="Glycosyltransferase_grp1"/>
</dbReference>
<sequence>MKVLITTDLFKPQINGVVTSVINLYDELKKMGVDVKILTLSRTVHSYREGDVFYISSFPLKIYPDVRASVSINNEILDELIEWSPDIIHTQCEFSTLVFAKIIAKKVQCPIVHTYHTMYEHYVRYVIRYDRMAKKLVSVGMKQLLKKCSAIIAPTKKVKKSLKKYGMNSKIAVIPTGLDLSVFEEKISIEEVEKLKLKFNIPREDFIILALGRVAEEKNIDELVDHFGETFERKGNVTFLIAGDGPYKKKLEEKVQKIGYKKIIFTGMIPPTEVYKIYQLADVFVCASNSETQGLTFIEAMANSLPLVCRYDDCLEGMLVDNVNGFYFENREEFTTGVEKMIEDSILREEFGESAKKTSIKYSKEFFAKKVMVLYVEVLSNYRHKPTPKRNYYKLKSVLEKYI</sequence>
<proteinExistence type="predicted"/>
<protein>
    <submittedName>
        <fullName evidence="3">1,2-diacylglycerol 3-alpha-glucosyltransferase</fullName>
    </submittedName>
</protein>